<dbReference type="AlphaFoldDB" id="A0AAV4NB35"/>
<evidence type="ECO:0000256" key="1">
    <source>
        <dbReference type="SAM" id="MobiDB-lite"/>
    </source>
</evidence>
<protein>
    <submittedName>
        <fullName evidence="2">Uncharacterized protein</fullName>
    </submittedName>
</protein>
<proteinExistence type="predicted"/>
<reference evidence="2 3" key="1">
    <citation type="submission" date="2021-06" db="EMBL/GenBank/DDBJ databases">
        <title>Caerostris extrusa draft genome.</title>
        <authorList>
            <person name="Kono N."/>
            <person name="Arakawa K."/>
        </authorList>
    </citation>
    <scope>NUCLEOTIDE SEQUENCE [LARGE SCALE GENOMIC DNA]</scope>
</reference>
<sequence length="111" mass="12616">MSISNSIRDTMGCSFLGGLTPNPLLIALKNTPKRAKEFSRRLCVKGQKQNPGEDGWEGRTKEGHNWKHAVTASLRRREKRKKDDNFQRNEFSGHIYHGPVNPPGGERKVDF</sequence>
<dbReference type="Proteomes" id="UP001054945">
    <property type="component" value="Unassembled WGS sequence"/>
</dbReference>
<comment type="caution">
    <text evidence="2">The sequence shown here is derived from an EMBL/GenBank/DDBJ whole genome shotgun (WGS) entry which is preliminary data.</text>
</comment>
<gene>
    <name evidence="2" type="ORF">CEXT_227211</name>
</gene>
<keyword evidence="3" id="KW-1185">Reference proteome</keyword>
<accession>A0AAV4NB35</accession>
<evidence type="ECO:0000313" key="3">
    <source>
        <dbReference type="Proteomes" id="UP001054945"/>
    </source>
</evidence>
<organism evidence="2 3">
    <name type="scientific">Caerostris extrusa</name>
    <name type="common">Bark spider</name>
    <name type="synonym">Caerostris bankana</name>
    <dbReference type="NCBI Taxonomy" id="172846"/>
    <lineage>
        <taxon>Eukaryota</taxon>
        <taxon>Metazoa</taxon>
        <taxon>Ecdysozoa</taxon>
        <taxon>Arthropoda</taxon>
        <taxon>Chelicerata</taxon>
        <taxon>Arachnida</taxon>
        <taxon>Araneae</taxon>
        <taxon>Araneomorphae</taxon>
        <taxon>Entelegynae</taxon>
        <taxon>Araneoidea</taxon>
        <taxon>Araneidae</taxon>
        <taxon>Caerostris</taxon>
    </lineage>
</organism>
<evidence type="ECO:0000313" key="2">
    <source>
        <dbReference type="EMBL" id="GIX81559.1"/>
    </source>
</evidence>
<feature type="compositionally biased region" description="Basic and acidic residues" evidence="1">
    <location>
        <begin position="56"/>
        <end position="65"/>
    </location>
</feature>
<feature type="region of interest" description="Disordered" evidence="1">
    <location>
        <begin position="44"/>
        <end position="111"/>
    </location>
</feature>
<name>A0AAV4NB35_CAEEX</name>
<dbReference type="EMBL" id="BPLR01020687">
    <property type="protein sequence ID" value="GIX81559.1"/>
    <property type="molecule type" value="Genomic_DNA"/>
</dbReference>